<dbReference type="GO" id="GO:0055088">
    <property type="term" value="P:lipid homeostasis"/>
    <property type="evidence" value="ECO:0007669"/>
    <property type="project" value="TreeGrafter"/>
</dbReference>
<protein>
    <recommendedName>
        <fullName evidence="5">Acyl-CoA oxidase C-alpha1 domain-containing protein</fullName>
    </recommendedName>
</protein>
<dbReference type="InterPro" id="IPR046373">
    <property type="entry name" value="Acyl-CoA_Oxase/DH_mid-dom_sf"/>
</dbReference>
<feature type="domain" description="Acyl-CoA oxidase C-alpha1" evidence="5">
    <location>
        <begin position="176"/>
        <end position="263"/>
    </location>
</feature>
<organism evidence="6">
    <name type="scientific">Timema monikensis</name>
    <dbReference type="NCBI Taxonomy" id="170555"/>
    <lineage>
        <taxon>Eukaryota</taxon>
        <taxon>Metazoa</taxon>
        <taxon>Ecdysozoa</taxon>
        <taxon>Arthropoda</taxon>
        <taxon>Hexapoda</taxon>
        <taxon>Insecta</taxon>
        <taxon>Pterygota</taxon>
        <taxon>Neoptera</taxon>
        <taxon>Polyneoptera</taxon>
        <taxon>Phasmatodea</taxon>
        <taxon>Timematodea</taxon>
        <taxon>Timematoidea</taxon>
        <taxon>Timematidae</taxon>
        <taxon>Timema</taxon>
    </lineage>
</organism>
<dbReference type="GO" id="GO:0005504">
    <property type="term" value="F:fatty acid binding"/>
    <property type="evidence" value="ECO:0007669"/>
    <property type="project" value="TreeGrafter"/>
</dbReference>
<dbReference type="Gene3D" id="2.40.110.10">
    <property type="entry name" value="Butyryl-CoA Dehydrogenase, subunit A, domain 2"/>
    <property type="match status" value="1"/>
</dbReference>
<dbReference type="GO" id="GO:0071949">
    <property type="term" value="F:FAD binding"/>
    <property type="evidence" value="ECO:0007669"/>
    <property type="project" value="InterPro"/>
</dbReference>
<evidence type="ECO:0000259" key="5">
    <source>
        <dbReference type="Pfam" id="PF22924"/>
    </source>
</evidence>
<keyword evidence="3" id="KW-0285">Flavoprotein</keyword>
<dbReference type="GO" id="GO:0005777">
    <property type="term" value="C:peroxisome"/>
    <property type="evidence" value="ECO:0007669"/>
    <property type="project" value="InterPro"/>
</dbReference>
<dbReference type="InterPro" id="IPR055060">
    <property type="entry name" value="ACOX_C_alpha1"/>
</dbReference>
<evidence type="ECO:0000313" key="6">
    <source>
        <dbReference type="EMBL" id="CAD7427737.1"/>
    </source>
</evidence>
<dbReference type="GO" id="GO:0016402">
    <property type="term" value="F:pristanoyl-CoA oxidase activity"/>
    <property type="evidence" value="ECO:0007669"/>
    <property type="project" value="TreeGrafter"/>
</dbReference>
<comment type="pathway">
    <text evidence="2">Lipid metabolism.</text>
</comment>
<dbReference type="Gene3D" id="1.20.140.10">
    <property type="entry name" value="Butyryl-CoA Dehydrogenase, subunit A, domain 3"/>
    <property type="match status" value="1"/>
</dbReference>
<dbReference type="InterPro" id="IPR036250">
    <property type="entry name" value="AcylCo_DH-like_C"/>
</dbReference>
<keyword evidence="4" id="KW-0274">FAD</keyword>
<dbReference type="PANTHER" id="PTHR10909">
    <property type="entry name" value="ELECTRON TRANSPORT OXIDOREDUCTASE"/>
    <property type="match status" value="1"/>
</dbReference>
<dbReference type="SUPFAM" id="SSF47203">
    <property type="entry name" value="Acyl-CoA dehydrogenase C-terminal domain-like"/>
    <property type="match status" value="1"/>
</dbReference>
<proteinExistence type="predicted"/>
<name>A0A7R9E5B9_9NEOP</name>
<gene>
    <name evidence="6" type="ORF">TMSB3V08_LOCUS4569</name>
</gene>
<dbReference type="AlphaFoldDB" id="A0A7R9E5B9"/>
<evidence type="ECO:0000256" key="4">
    <source>
        <dbReference type="ARBA" id="ARBA00022827"/>
    </source>
</evidence>
<dbReference type="SUPFAM" id="SSF56645">
    <property type="entry name" value="Acyl-CoA dehydrogenase NM domain-like"/>
    <property type="match status" value="1"/>
</dbReference>
<dbReference type="InterPro" id="IPR009100">
    <property type="entry name" value="AcylCoA_DH/oxidase_NM_dom_sf"/>
</dbReference>
<dbReference type="GO" id="GO:0033540">
    <property type="term" value="P:fatty acid beta-oxidation using acyl-CoA oxidase"/>
    <property type="evidence" value="ECO:0007669"/>
    <property type="project" value="TreeGrafter"/>
</dbReference>
<evidence type="ECO:0000256" key="2">
    <source>
        <dbReference type="ARBA" id="ARBA00005189"/>
    </source>
</evidence>
<comment type="cofactor">
    <cofactor evidence="1">
        <name>FAD</name>
        <dbReference type="ChEBI" id="CHEBI:57692"/>
    </cofactor>
</comment>
<accession>A0A7R9E5B9</accession>
<reference evidence="6" key="1">
    <citation type="submission" date="2020-11" db="EMBL/GenBank/DDBJ databases">
        <authorList>
            <person name="Tran Van P."/>
        </authorList>
    </citation>
    <scope>NUCLEOTIDE SEQUENCE</scope>
</reference>
<dbReference type="EMBL" id="OB793537">
    <property type="protein sequence ID" value="CAD7427737.1"/>
    <property type="molecule type" value="Genomic_DNA"/>
</dbReference>
<sequence length="274" mass="30032">MLKRKSSFVYVLAGKAATHGTVFAQLVTPDGVCHGLHAFIVPLRDPNTLLVHPGIIIGDMGEKLGLNAVDNGFAIFNQYRIPKDNLLNKIGSVTPSGQYVSPVKDSRKRFGASLGALTVGRVVINCISTVNLSDLMALSLDREEHSPHYTAVTGQRGTQFTHYTDVTGRKLTLLLLVIVLQQWRLFPYIAAAFALKVYSEYSLKILVEFNIALMLNKRSDHMNNLGAEIHALQSSAKPLCSWTAQHGIQECREACGGHGYLSCESEIFPGHTNN</sequence>
<dbReference type="InterPro" id="IPR012258">
    <property type="entry name" value="Acyl-CoA_oxidase"/>
</dbReference>
<dbReference type="Pfam" id="PF22924">
    <property type="entry name" value="ACOX_C_alpha1"/>
    <property type="match status" value="1"/>
</dbReference>
<evidence type="ECO:0000256" key="1">
    <source>
        <dbReference type="ARBA" id="ARBA00001974"/>
    </source>
</evidence>
<dbReference type="PANTHER" id="PTHR10909:SF390">
    <property type="entry name" value="PEROXISOMAL ACYL-COENZYME A OXIDASE 3"/>
    <property type="match status" value="1"/>
</dbReference>
<evidence type="ECO:0000256" key="3">
    <source>
        <dbReference type="ARBA" id="ARBA00022630"/>
    </source>
</evidence>